<protein>
    <recommendedName>
        <fullName evidence="5">Outer dense fiber protein 3</fullName>
    </recommendedName>
</protein>
<dbReference type="InterPro" id="IPR010736">
    <property type="entry name" value="SHIPPO-rpt"/>
</dbReference>
<accession>A0A7M7RI41</accession>
<sequence>MNSSNYTPTIPRAPIAAHFTGPGPNVMLPSCLGNGTAINKREMPQFSFGVRHKSYSTDYSPGPCHNFPAGVTRKGNDGTPKYSLYARSKELTAFKTPGPGSYSPEKAGRSAHLHAPEHTFGSRTKGITFDKSPAPNNYSLPSILGGRSCVKPSKPVYSMRGRNKMGGFDEDLQKTPGPGSYDVVDPAIYKNKSPMYSITGRNQLPCDSTRKPGPGQHSPEKVTVNKRMAPKFSFGVPHSQYTTPLIIQSDY</sequence>
<name>A0A7M7RI41_STRPU</name>
<reference evidence="3" key="1">
    <citation type="submission" date="2015-02" db="EMBL/GenBank/DDBJ databases">
        <title>Genome sequencing for Strongylocentrotus purpuratus.</title>
        <authorList>
            <person name="Murali S."/>
            <person name="Liu Y."/>
            <person name="Vee V."/>
            <person name="English A."/>
            <person name="Wang M."/>
            <person name="Skinner E."/>
            <person name="Han Y."/>
            <person name="Muzny D.M."/>
            <person name="Worley K.C."/>
            <person name="Gibbs R.A."/>
        </authorList>
    </citation>
    <scope>NUCLEOTIDE SEQUENCE</scope>
</reference>
<dbReference type="EnsemblMetazoa" id="XM_011668581">
    <property type="protein sequence ID" value="XP_011666883"/>
    <property type="gene ID" value="LOC577413"/>
</dbReference>
<dbReference type="GeneID" id="577413"/>
<evidence type="ECO:0000313" key="3">
    <source>
        <dbReference type="Proteomes" id="UP000007110"/>
    </source>
</evidence>
<evidence type="ECO:0000313" key="2">
    <source>
        <dbReference type="EnsemblMetazoa" id="XP_802079"/>
    </source>
</evidence>
<dbReference type="EMDB" id="EMD-40619"/>
<feature type="region of interest" description="Disordered" evidence="1">
    <location>
        <begin position="200"/>
        <end position="221"/>
    </location>
</feature>
<dbReference type="GO" id="GO:0005856">
    <property type="term" value="C:cytoskeleton"/>
    <property type="evidence" value="ECO:0000318"/>
    <property type="project" value="GO_Central"/>
</dbReference>
<reference evidence="2" key="2">
    <citation type="submission" date="2021-01" db="UniProtKB">
        <authorList>
            <consortium name="EnsemblMetazoa"/>
        </authorList>
    </citation>
    <scope>IDENTIFICATION</scope>
</reference>
<dbReference type="Proteomes" id="UP000007110">
    <property type="component" value="Unassembled WGS sequence"/>
</dbReference>
<evidence type="ECO:0008006" key="5">
    <source>
        <dbReference type="Google" id="ProtNLM"/>
    </source>
</evidence>
<dbReference type="KEGG" id="spu:577413"/>
<dbReference type="OMA" id="RGACESK"/>
<organism evidence="2 3">
    <name type="scientific">Strongylocentrotus purpuratus</name>
    <name type="common">Purple sea urchin</name>
    <dbReference type="NCBI Taxonomy" id="7668"/>
    <lineage>
        <taxon>Eukaryota</taxon>
        <taxon>Metazoa</taxon>
        <taxon>Echinodermata</taxon>
        <taxon>Eleutherozoa</taxon>
        <taxon>Echinozoa</taxon>
        <taxon>Echinoidea</taxon>
        <taxon>Euechinoidea</taxon>
        <taxon>Echinacea</taxon>
        <taxon>Camarodonta</taxon>
        <taxon>Echinidea</taxon>
        <taxon>Strongylocentrotidae</taxon>
        <taxon>Strongylocentrotus</taxon>
    </lineage>
</organism>
<dbReference type="RefSeq" id="XP_003729878.1">
    <property type="nucleotide sequence ID" value="XM_003729830.3"/>
</dbReference>
<dbReference type="PANTHER" id="PTHR21580">
    <property type="entry name" value="SHIPPO-1-RELATED"/>
    <property type="match status" value="1"/>
</dbReference>
<dbReference type="AlphaFoldDB" id="A0A7M7RI41"/>
<dbReference type="PDB" id="8SNB">
    <property type="method" value="EM"/>
    <property type="resolution" value="3.30 A"/>
    <property type="chains" value="1a/1b/5E/5F/5G/5H/5I/5J/5K/5L/5M/5N/5O=1-251"/>
</dbReference>
<dbReference type="Pfam" id="PF07004">
    <property type="entry name" value="SHIPPO-rpt"/>
    <property type="match status" value="4"/>
</dbReference>
<dbReference type="FunCoup" id="A0A7M7RI41">
    <property type="interactions" value="364"/>
</dbReference>
<dbReference type="EnsemblMetazoa" id="XM_796986">
    <property type="protein sequence ID" value="XP_802079"/>
    <property type="gene ID" value="LOC577413"/>
</dbReference>
<dbReference type="InterPro" id="IPR051291">
    <property type="entry name" value="CIMAP"/>
</dbReference>
<dbReference type="OrthoDB" id="429991at2759"/>
<reference evidence="4" key="3">
    <citation type="journal article" date="2023" name="Cell">
        <title>Structural specializations of the sperm tail.</title>
        <authorList>
            <person name="Leung M.R."/>
            <person name="Zeng J."/>
            <person name="Wang X."/>
            <person name="Roelofs M.C."/>
            <person name="Huang W."/>
            <person name="Zenezini Chiozzi R."/>
            <person name="Hevler J.F."/>
            <person name="Heck A.J.R."/>
            <person name="Dutcher S.K."/>
            <person name="Brown A."/>
            <person name="Zhang R."/>
            <person name="Zeev-Ben-Mordehai T."/>
        </authorList>
    </citation>
    <scope>STRUCTURE BY ELECTRON MICROSCOPY (3.30 ANGSTROMS)</scope>
</reference>
<proteinExistence type="evidence at protein level"/>
<dbReference type="RefSeq" id="XP_011666883.1">
    <property type="nucleotide sequence ID" value="XM_011668581.2"/>
</dbReference>
<dbReference type="PANTHER" id="PTHR21580:SF28">
    <property type="entry name" value="BOREALIN N-TERMINAL DOMAIN-CONTAINING PROTEIN-RELATED"/>
    <property type="match status" value="1"/>
</dbReference>
<keyword evidence="3" id="KW-1185">Reference proteome</keyword>
<dbReference type="RefSeq" id="XP_802079.1">
    <property type="nucleotide sequence ID" value="XM_796986.5"/>
</dbReference>
<dbReference type="EnsemblMetazoa" id="XM_003729830">
    <property type="protein sequence ID" value="XP_003729878"/>
    <property type="gene ID" value="LOC577413"/>
</dbReference>
<evidence type="ECO:0007829" key="4">
    <source>
        <dbReference type="PDB" id="8SNB"/>
    </source>
</evidence>
<keyword evidence="4" id="KW-0002">3D-structure</keyword>
<evidence type="ECO:0000256" key="1">
    <source>
        <dbReference type="SAM" id="MobiDB-lite"/>
    </source>
</evidence>